<protein>
    <submittedName>
        <fullName evidence="1">Uncharacterized protein</fullName>
    </submittedName>
</protein>
<keyword evidence="2" id="KW-1185">Reference proteome</keyword>
<reference evidence="2" key="1">
    <citation type="journal article" date="2016" name="Nat. Biotechnol.">
        <title>Sequencing wild and cultivated cassava and related species reveals extensive interspecific hybridization and genetic diversity.</title>
        <authorList>
            <person name="Bredeson J.V."/>
            <person name="Lyons J.B."/>
            <person name="Prochnik S.E."/>
            <person name="Wu G.A."/>
            <person name="Ha C.M."/>
            <person name="Edsinger-Gonzales E."/>
            <person name="Grimwood J."/>
            <person name="Schmutz J."/>
            <person name="Rabbi I.Y."/>
            <person name="Egesi C."/>
            <person name="Nauluvula P."/>
            <person name="Lebot V."/>
            <person name="Ndunguru J."/>
            <person name="Mkamilo G."/>
            <person name="Bart R.S."/>
            <person name="Setter T.L."/>
            <person name="Gleadow R.M."/>
            <person name="Kulakow P."/>
            <person name="Ferguson M.E."/>
            <person name="Rounsley S."/>
            <person name="Rokhsar D.S."/>
        </authorList>
    </citation>
    <scope>NUCLEOTIDE SEQUENCE [LARGE SCALE GENOMIC DNA]</scope>
    <source>
        <strain evidence="2">cv. AM560-2</strain>
    </source>
</reference>
<sequence>MVSTFKLNNFIWNTCRHIVELLDLDEATEIDLSWNCKFMAQVCDPLAQNQSAKFFP</sequence>
<dbReference type="EMBL" id="CM004392">
    <property type="protein sequence ID" value="OAY46879.1"/>
    <property type="molecule type" value="Genomic_DNA"/>
</dbReference>
<gene>
    <name evidence="1" type="ORF">MANES_06G035000v8</name>
</gene>
<accession>A0A2C9VMK7</accession>
<dbReference type="Proteomes" id="UP000091857">
    <property type="component" value="Chromosome 6"/>
</dbReference>
<evidence type="ECO:0000313" key="1">
    <source>
        <dbReference type="EMBL" id="OAY46879.1"/>
    </source>
</evidence>
<comment type="caution">
    <text evidence="1">The sequence shown here is derived from an EMBL/GenBank/DDBJ whole genome shotgun (WGS) entry which is preliminary data.</text>
</comment>
<name>A0A2C9VMK7_MANES</name>
<dbReference type="Gramene" id="Manes.06G035000.1.v8.1">
    <property type="protein sequence ID" value="Manes.06G035000.1.v8.1.CDS"/>
    <property type="gene ID" value="Manes.06G035000.v8.1"/>
</dbReference>
<proteinExistence type="predicted"/>
<dbReference type="AlphaFoldDB" id="A0A2C9VMK7"/>
<organism evidence="1 2">
    <name type="scientific">Manihot esculenta</name>
    <name type="common">Cassava</name>
    <name type="synonym">Jatropha manihot</name>
    <dbReference type="NCBI Taxonomy" id="3983"/>
    <lineage>
        <taxon>Eukaryota</taxon>
        <taxon>Viridiplantae</taxon>
        <taxon>Streptophyta</taxon>
        <taxon>Embryophyta</taxon>
        <taxon>Tracheophyta</taxon>
        <taxon>Spermatophyta</taxon>
        <taxon>Magnoliopsida</taxon>
        <taxon>eudicotyledons</taxon>
        <taxon>Gunneridae</taxon>
        <taxon>Pentapetalae</taxon>
        <taxon>rosids</taxon>
        <taxon>fabids</taxon>
        <taxon>Malpighiales</taxon>
        <taxon>Euphorbiaceae</taxon>
        <taxon>Crotonoideae</taxon>
        <taxon>Manihoteae</taxon>
        <taxon>Manihot</taxon>
    </lineage>
</organism>
<evidence type="ECO:0000313" key="2">
    <source>
        <dbReference type="Proteomes" id="UP000091857"/>
    </source>
</evidence>